<dbReference type="Gene3D" id="3.40.33.10">
    <property type="entry name" value="CAP"/>
    <property type="match status" value="1"/>
</dbReference>
<dbReference type="KEGG" id="slut:H9L13_03630"/>
<dbReference type="PANTHER" id="PTHR10334">
    <property type="entry name" value="CYSTEINE-RICH SECRETORY PROTEIN-RELATED"/>
    <property type="match status" value="1"/>
</dbReference>
<reference evidence="2 3" key="1">
    <citation type="submission" date="2020-08" db="EMBL/GenBank/DDBJ databases">
        <title>Genome sequence of Sphingomonas lutea KCTC 23642T.</title>
        <authorList>
            <person name="Hyun D.-W."/>
            <person name="Bae J.-W."/>
        </authorList>
    </citation>
    <scope>NUCLEOTIDE SEQUENCE [LARGE SCALE GENOMIC DNA]</scope>
    <source>
        <strain evidence="2 3">KCTC 23642</strain>
    </source>
</reference>
<dbReference type="Pfam" id="PF00188">
    <property type="entry name" value="CAP"/>
    <property type="match status" value="1"/>
</dbReference>
<dbReference type="SMART" id="SM00198">
    <property type="entry name" value="SCP"/>
    <property type="match status" value="1"/>
</dbReference>
<sequence>MPATARTFSAAPSPARFLAAHNAVRAQAGVRPLAWDPALAHSASLWARQLAYTNRFEHSHRRARRGVGENLWMGSRGVYPPEQMVGQWASERRWFRPGVFPAVGKRGWAAVSHYTQMVWPTTTRIGCALISNARSDFLVCHYSPAGNIDGRWVG</sequence>
<dbReference type="InterPro" id="IPR002413">
    <property type="entry name" value="V5_allergen-like"/>
</dbReference>
<keyword evidence="3" id="KW-1185">Reference proteome</keyword>
<evidence type="ECO:0000259" key="1">
    <source>
        <dbReference type="SMART" id="SM00198"/>
    </source>
</evidence>
<proteinExistence type="predicted"/>
<organism evidence="2 3">
    <name type="scientific">Sphingomonas lutea</name>
    <dbReference type="NCBI Taxonomy" id="1045317"/>
    <lineage>
        <taxon>Bacteria</taxon>
        <taxon>Pseudomonadati</taxon>
        <taxon>Pseudomonadota</taxon>
        <taxon>Alphaproteobacteria</taxon>
        <taxon>Sphingomonadales</taxon>
        <taxon>Sphingomonadaceae</taxon>
        <taxon>Sphingomonas</taxon>
    </lineage>
</organism>
<evidence type="ECO:0000313" key="2">
    <source>
        <dbReference type="EMBL" id="QNN68509.1"/>
    </source>
</evidence>
<name>A0A7G9SKY4_9SPHN</name>
<dbReference type="GO" id="GO:0005576">
    <property type="term" value="C:extracellular region"/>
    <property type="evidence" value="ECO:0007669"/>
    <property type="project" value="InterPro"/>
</dbReference>
<dbReference type="InterPro" id="IPR018244">
    <property type="entry name" value="Allrgn_V5/Tpx1_CS"/>
</dbReference>
<dbReference type="InterPro" id="IPR014044">
    <property type="entry name" value="CAP_dom"/>
</dbReference>
<dbReference type="InterPro" id="IPR001283">
    <property type="entry name" value="CRISP-related"/>
</dbReference>
<evidence type="ECO:0000313" key="3">
    <source>
        <dbReference type="Proteomes" id="UP000515971"/>
    </source>
</evidence>
<dbReference type="Proteomes" id="UP000515971">
    <property type="component" value="Chromosome"/>
</dbReference>
<accession>A0A7G9SKY4</accession>
<dbReference type="AlphaFoldDB" id="A0A7G9SKY4"/>
<dbReference type="SUPFAM" id="SSF55797">
    <property type="entry name" value="PR-1-like"/>
    <property type="match status" value="1"/>
</dbReference>
<dbReference type="PRINTS" id="PR00837">
    <property type="entry name" value="V5TPXLIKE"/>
</dbReference>
<protein>
    <recommendedName>
        <fullName evidence="1">SCP domain-containing protein</fullName>
    </recommendedName>
</protein>
<dbReference type="EMBL" id="CP060718">
    <property type="protein sequence ID" value="QNN68509.1"/>
    <property type="molecule type" value="Genomic_DNA"/>
</dbReference>
<gene>
    <name evidence="2" type="ORF">H9L13_03630</name>
</gene>
<dbReference type="PRINTS" id="PR00838">
    <property type="entry name" value="V5ALLERGEN"/>
</dbReference>
<dbReference type="InterPro" id="IPR035940">
    <property type="entry name" value="CAP_sf"/>
</dbReference>
<feature type="domain" description="SCP" evidence="1">
    <location>
        <begin position="12"/>
        <end position="150"/>
    </location>
</feature>
<dbReference type="PROSITE" id="PS01010">
    <property type="entry name" value="CRISP_2"/>
    <property type="match status" value="1"/>
</dbReference>